<dbReference type="Proteomes" id="UP000321306">
    <property type="component" value="Unassembled WGS sequence"/>
</dbReference>
<reference evidence="2 3" key="1">
    <citation type="submission" date="2019-07" db="EMBL/GenBank/DDBJ databases">
        <title>Whole genome shotgun sequence of Deinococcus cellulosilyticus NBRC 106333.</title>
        <authorList>
            <person name="Hosoyama A."/>
            <person name="Uohara A."/>
            <person name="Ohji S."/>
            <person name="Ichikawa N."/>
        </authorList>
    </citation>
    <scope>NUCLEOTIDE SEQUENCE [LARGE SCALE GENOMIC DNA]</scope>
    <source>
        <strain evidence="2 3">NBRC 106333</strain>
    </source>
</reference>
<evidence type="ECO:0000313" key="2">
    <source>
        <dbReference type="EMBL" id="GEM47749.1"/>
    </source>
</evidence>
<proteinExistence type="predicted"/>
<comment type="caution">
    <text evidence="2">The sequence shown here is derived from an EMBL/GenBank/DDBJ whole genome shotgun (WGS) entry which is preliminary data.</text>
</comment>
<dbReference type="EMBL" id="BJXB01000015">
    <property type="protein sequence ID" value="GEM47749.1"/>
    <property type="molecule type" value="Genomic_DNA"/>
</dbReference>
<dbReference type="RefSeq" id="WP_146886252.1">
    <property type="nucleotide sequence ID" value="NZ_BJXB01000015.1"/>
</dbReference>
<gene>
    <name evidence="2" type="ORF">DC3_33840</name>
</gene>
<dbReference type="AlphaFoldDB" id="A0A511N4F8"/>
<sequence>MKSSHATFYVSLSLALVSFAQAADTIRMTAKPGTTLTGTFQSNTQILDMKASVSPQPGKKVSKEELEQYKNTFANVPKNLPNTTQSFPATLKVLATKPDGSTPVQMKMQIPMGQEGKNSTITINTFYSKNGKISMKLEPSKDPMLQKIMQGLTDSLLNNKESQLFYQKAWNVGESVTQTVSMPFDQFTGGAPVKFSGDFKVTTKTTYKGKNAAGEFVFQSTSTAKNSVLKATDAKGRMVMQMNIASLSGTSETRIRPDGLPGYSKTNQTMKMTMTLNTPEMPVQVKTDTSLKIEQVQTWKQK</sequence>
<feature type="signal peptide" evidence="1">
    <location>
        <begin position="1"/>
        <end position="22"/>
    </location>
</feature>
<evidence type="ECO:0008006" key="4">
    <source>
        <dbReference type="Google" id="ProtNLM"/>
    </source>
</evidence>
<feature type="chain" id="PRO_5022022418" description="DUF4412 domain-containing protein" evidence="1">
    <location>
        <begin position="23"/>
        <end position="302"/>
    </location>
</feature>
<protein>
    <recommendedName>
        <fullName evidence="4">DUF4412 domain-containing protein</fullName>
    </recommendedName>
</protein>
<keyword evidence="3" id="KW-1185">Reference proteome</keyword>
<accession>A0A511N4F8</accession>
<evidence type="ECO:0000313" key="3">
    <source>
        <dbReference type="Proteomes" id="UP000321306"/>
    </source>
</evidence>
<keyword evidence="1" id="KW-0732">Signal</keyword>
<organism evidence="2 3">
    <name type="scientific">Deinococcus cellulosilyticus (strain DSM 18568 / NBRC 106333 / KACC 11606 / 5516J-15)</name>
    <dbReference type="NCBI Taxonomy" id="1223518"/>
    <lineage>
        <taxon>Bacteria</taxon>
        <taxon>Thermotogati</taxon>
        <taxon>Deinococcota</taxon>
        <taxon>Deinococci</taxon>
        <taxon>Deinococcales</taxon>
        <taxon>Deinococcaceae</taxon>
        <taxon>Deinococcus</taxon>
    </lineage>
</organism>
<dbReference type="OrthoDB" id="70880at2"/>
<name>A0A511N4F8_DEIC1</name>
<evidence type="ECO:0000256" key="1">
    <source>
        <dbReference type="SAM" id="SignalP"/>
    </source>
</evidence>